<dbReference type="RefSeq" id="WP_181513713.1">
    <property type="nucleotide sequence ID" value="NZ_JABFUB010000003.1"/>
</dbReference>
<dbReference type="EMBL" id="JABFUB010000003">
    <property type="protein sequence ID" value="MCG6661009.1"/>
    <property type="molecule type" value="Genomic_DNA"/>
</dbReference>
<protein>
    <submittedName>
        <fullName evidence="1">DUF349 domain-containing protein</fullName>
    </submittedName>
</protein>
<evidence type="ECO:0000313" key="3">
    <source>
        <dbReference type="Proteomes" id="UP000518091"/>
    </source>
</evidence>
<reference evidence="1 3" key="2">
    <citation type="submission" date="2020-07" db="EMBL/GenBank/DDBJ databases">
        <title>Identification of Halomonas strains.</title>
        <authorList>
            <person name="Xiao Z."/>
            <person name="Shen J."/>
        </authorList>
    </citation>
    <scope>NUCLEOTIDE SEQUENCE [LARGE SCALE GENOMIC DNA]</scope>
    <source>
        <strain evidence="1 3">DSM 17331</strain>
    </source>
</reference>
<dbReference type="AlphaFoldDB" id="A0A7V9VZL3"/>
<dbReference type="Pfam" id="PF03993">
    <property type="entry name" value="DUF349"/>
    <property type="match status" value="3"/>
</dbReference>
<dbReference type="Proteomes" id="UP000814353">
    <property type="component" value="Unassembled WGS sequence"/>
</dbReference>
<organism evidence="1 3">
    <name type="scientific">Billgrantia kenyensis</name>
    <dbReference type="NCBI Taxonomy" id="321266"/>
    <lineage>
        <taxon>Bacteria</taxon>
        <taxon>Pseudomonadati</taxon>
        <taxon>Pseudomonadota</taxon>
        <taxon>Gammaproteobacteria</taxon>
        <taxon>Oceanospirillales</taxon>
        <taxon>Halomonadaceae</taxon>
        <taxon>Billgrantia</taxon>
    </lineage>
</organism>
<comment type="caution">
    <text evidence="1">The sequence shown here is derived from an EMBL/GenBank/DDBJ whole genome shotgun (WGS) entry which is preliminary data.</text>
</comment>
<sequence>MHAFLRRFLAPRWQHPDAEVRCQAVSRLDPARPEQRQALETLCLDSASSVRQAALERIVSPDTLIRLLEQAPDSPEIQHRLATLLAGTEGGIDLAQRLHVVERLDDRKLLARIALEGDNQQLRLAAVARLKEEDDLIAQACDNGIAAVRHAAATRVTSEAGLQRLAQQARRDRQVVRHARERLNRLRHDAATLAAAHQQRETLLSKLEAHARALWEPLYGGRYRHLAREWEALGDLPDAEQERRFQEASLGCRKVISDHEAQEHAIAESDRRREQAAEARESLLEALEDSLASLPRGDRLTGQDIASLRSQKVLLANRWQALSDLHVTDEALRERYDAVLADYDSILHTWERYERHAGEIEQALKAEDTERLAAAVKACQWPRELPSTPLLSRAQSLLAGQQQPVEGDPEARIERFGQDLEQLEKLLDRGAFKGASRLHQSLRHRADTLPSVSLRPHQARLKRLGARLAELRDWRGFVAGPKREQLCKAIAQLADTREITEAELDRRHRQLVRDWKGLGDAAASRELSDHFRSNSDRIHERLAPWRERQAAERARNLEARTALCDQLEALLDSPATNADPDALRRIRDQAREEWRRHSPVPREQAQIIARRFGRIRFALQGLIDQRAKEVADAKQGLIDEARKLLEEQSLSPAMRAEKAKTLQQRWRELGRAPRGEEQTLWREFRALCDQIFALREAQRDDRAQQARERLDAMQALIDRLDAWQPARSGDSPVLESAIEQASALEPLPPGRRAEGMRRRWSGIVRTRRERLSRLAMLEEVQRWQACRPLLDAHLAADAACLEQGRCEDVPLDSALDLSPAIRKAHEQRNHARRHPAPRETVSERLARLRVHLSLLAMGRISQHDEPLRLAIQVERLNEGLGRELSRAEEIRIVLCNLLATGPVSSEQWEREASELDALLTRLTRLPPP</sequence>
<evidence type="ECO:0000313" key="2">
    <source>
        <dbReference type="EMBL" id="MCG6661009.1"/>
    </source>
</evidence>
<dbReference type="EMBL" id="JACEFT010000003">
    <property type="protein sequence ID" value="MBA2778212.1"/>
    <property type="molecule type" value="Genomic_DNA"/>
</dbReference>
<evidence type="ECO:0000313" key="4">
    <source>
        <dbReference type="Proteomes" id="UP000814353"/>
    </source>
</evidence>
<keyword evidence="4" id="KW-1185">Reference proteome</keyword>
<reference evidence="2 4" key="1">
    <citation type="submission" date="2020-05" db="EMBL/GenBank/DDBJ databases">
        <title>Comparative genomic analysis of denitrifying bacteria from Halomonas genus.</title>
        <authorList>
            <person name="Wang L."/>
            <person name="Shao Z."/>
        </authorList>
    </citation>
    <scope>NUCLEOTIDE SEQUENCE [LARGE SCALE GENOMIC DNA]</scope>
    <source>
        <strain evidence="2 4">DSM 17331</strain>
    </source>
</reference>
<dbReference type="InterPro" id="IPR007139">
    <property type="entry name" value="DUF349"/>
</dbReference>
<evidence type="ECO:0000313" key="1">
    <source>
        <dbReference type="EMBL" id="MBA2778212.1"/>
    </source>
</evidence>
<accession>A0A7V9VZL3</accession>
<name>A0A7V9VZL3_9GAMM</name>
<dbReference type="Proteomes" id="UP000518091">
    <property type="component" value="Unassembled WGS sequence"/>
</dbReference>
<proteinExistence type="predicted"/>
<gene>
    <name evidence="1" type="ORF">H1D44_04780</name>
    <name evidence="2" type="ORF">HOP48_05530</name>
</gene>